<proteinExistence type="predicted"/>
<reference evidence="1" key="1">
    <citation type="submission" date="2021-01" db="EMBL/GenBank/DDBJ databases">
        <authorList>
            <person name="Corre E."/>
            <person name="Pelletier E."/>
            <person name="Niang G."/>
            <person name="Scheremetjew M."/>
            <person name="Finn R."/>
            <person name="Kale V."/>
            <person name="Holt S."/>
            <person name="Cochrane G."/>
            <person name="Meng A."/>
            <person name="Brown T."/>
            <person name="Cohen L."/>
        </authorList>
    </citation>
    <scope>NUCLEOTIDE SEQUENCE</scope>
    <source>
        <strain evidence="1">SPMC142</strain>
    </source>
</reference>
<dbReference type="GO" id="GO:0046872">
    <property type="term" value="F:metal ion binding"/>
    <property type="evidence" value="ECO:0007669"/>
    <property type="project" value="InterPro"/>
</dbReference>
<organism evidence="1">
    <name type="scientific">Strombidinopsis acuminata</name>
    <dbReference type="NCBI Taxonomy" id="141414"/>
    <lineage>
        <taxon>Eukaryota</taxon>
        <taxon>Sar</taxon>
        <taxon>Alveolata</taxon>
        <taxon>Ciliophora</taxon>
        <taxon>Intramacronucleata</taxon>
        <taxon>Spirotrichea</taxon>
        <taxon>Choreotrichia</taxon>
        <taxon>Choreotrichida</taxon>
        <taxon>Strombidinopsidae</taxon>
        <taxon>Strombidinopsis</taxon>
    </lineage>
</organism>
<dbReference type="SUPFAM" id="SSF49329">
    <property type="entry name" value="Cu,Zn superoxide dismutase-like"/>
    <property type="match status" value="1"/>
</dbReference>
<dbReference type="Gene3D" id="2.60.40.200">
    <property type="entry name" value="Superoxide dismutase, copper/zinc binding domain"/>
    <property type="match status" value="1"/>
</dbReference>
<evidence type="ECO:0000313" key="1">
    <source>
        <dbReference type="EMBL" id="CAE0602684.1"/>
    </source>
</evidence>
<evidence type="ECO:0000313" key="2">
    <source>
        <dbReference type="EMBL" id="CAE0602685.1"/>
    </source>
</evidence>
<protein>
    <submittedName>
        <fullName evidence="1">Uncharacterized protein</fullName>
    </submittedName>
</protein>
<dbReference type="EMBL" id="HBIQ01108482">
    <property type="protein sequence ID" value="CAE0602685.1"/>
    <property type="molecule type" value="Transcribed_RNA"/>
</dbReference>
<dbReference type="GO" id="GO:0006801">
    <property type="term" value="P:superoxide metabolic process"/>
    <property type="evidence" value="ECO:0007669"/>
    <property type="project" value="InterPro"/>
</dbReference>
<dbReference type="AlphaFoldDB" id="A0A7S3U4U6"/>
<sequence length="130" mass="15303">MNSWPSRAGDLNPITDFSGNSFWYGFAWQPTLYGRLSVRGRSMCIYEDYGRTEREYGRQIACCDIRRFWVVRHYDDVADFERAEADEDDVEVITVEEYEKMFGEKFDSEQFAMDAGDMDVKMPDHFDGNQ</sequence>
<dbReference type="EMBL" id="HBIQ01108481">
    <property type="protein sequence ID" value="CAE0602684.1"/>
    <property type="molecule type" value="Transcribed_RNA"/>
</dbReference>
<name>A0A7S3U4U6_9SPIT</name>
<accession>A0A7S3U4U6</accession>
<dbReference type="InterPro" id="IPR036423">
    <property type="entry name" value="SOD-like_Cu/Zn_dom_sf"/>
</dbReference>
<gene>
    <name evidence="1" type="ORF">SACU0126_LOCUS34451</name>
    <name evidence="2" type="ORF">SACU0126_LOCUS34452</name>
</gene>